<evidence type="ECO:0000256" key="10">
    <source>
        <dbReference type="SAM" id="Phobius"/>
    </source>
</evidence>
<evidence type="ECO:0000256" key="3">
    <source>
        <dbReference type="ARBA" id="ARBA00022692"/>
    </source>
</evidence>
<dbReference type="GO" id="GO:0008528">
    <property type="term" value="F:G protein-coupled peptide receptor activity"/>
    <property type="evidence" value="ECO:0007669"/>
    <property type="project" value="TreeGrafter"/>
</dbReference>
<dbReference type="PROSITE" id="PS00237">
    <property type="entry name" value="G_PROTEIN_RECEP_F1_1"/>
    <property type="match status" value="1"/>
</dbReference>
<dbReference type="GO" id="GO:0007218">
    <property type="term" value="P:neuropeptide signaling pathway"/>
    <property type="evidence" value="ECO:0007669"/>
    <property type="project" value="TreeGrafter"/>
</dbReference>
<keyword evidence="4 10" id="KW-1133">Transmembrane helix</keyword>
<keyword evidence="2" id="KW-1003">Cell membrane</keyword>
<dbReference type="SUPFAM" id="SSF81321">
    <property type="entry name" value="Family A G protein-coupled receptor-like"/>
    <property type="match status" value="1"/>
</dbReference>
<evidence type="ECO:0000256" key="7">
    <source>
        <dbReference type="ARBA" id="ARBA00023170"/>
    </source>
</evidence>
<evidence type="ECO:0000259" key="11">
    <source>
        <dbReference type="PROSITE" id="PS50262"/>
    </source>
</evidence>
<proteinExistence type="inferred from homology"/>
<dbReference type="Pfam" id="PF00001">
    <property type="entry name" value="7tm_1"/>
    <property type="match status" value="1"/>
</dbReference>
<dbReference type="PANTHER" id="PTHR24230">
    <property type="entry name" value="G-PROTEIN COUPLED RECEPTOR"/>
    <property type="match status" value="1"/>
</dbReference>
<comment type="similarity">
    <text evidence="9">Belongs to the G-protein coupled receptor 1 family.</text>
</comment>
<dbReference type="InterPro" id="IPR017452">
    <property type="entry name" value="GPCR_Rhodpsn_7TM"/>
</dbReference>
<feature type="transmembrane region" description="Helical" evidence="10">
    <location>
        <begin position="56"/>
        <end position="80"/>
    </location>
</feature>
<dbReference type="GO" id="GO:0005886">
    <property type="term" value="C:plasma membrane"/>
    <property type="evidence" value="ECO:0007669"/>
    <property type="project" value="UniProtKB-SubCell"/>
</dbReference>
<protein>
    <recommendedName>
        <fullName evidence="11">G-protein coupled receptors family 1 profile domain-containing protein</fullName>
    </recommendedName>
</protein>
<keyword evidence="8 9" id="KW-0807">Transducer</keyword>
<keyword evidence="7 9" id="KW-0675">Receptor</keyword>
<feature type="transmembrane region" description="Helical" evidence="10">
    <location>
        <begin position="347"/>
        <end position="366"/>
    </location>
</feature>
<dbReference type="PROSITE" id="PS50262">
    <property type="entry name" value="G_PROTEIN_RECEP_F1_2"/>
    <property type="match status" value="1"/>
</dbReference>
<sequence>MDNITSKAVLNYQEDTYLNSLTNSSSQLNVSTLQPARPPLLTDIEYKEFIRRLPEFSFMICLSLIGTIGNAHTILVYTRLRHMIERSKVRTLIIWLSAVDLTTSVVVMPFEMVVTRLGYSISSNAICKLVRYISHSTAFSSWLILTVIAYERYKSIYNILLGTSSSPKSLFKVTRWIKTKSTYFKHNFVCILIIILSLMISTPFAVVIGIETVQLKEPGLFGTICTTQYKYRTKLYTGFFVGIITSFVMLCFICCSYCYGKIICIIRKQSVKAKRRRENNLRLRGNPRKAKLGSGNCKPNMRNAKYKVTISLIVATALSFCSSMIFAITISEVLLKSELKRNRIVDFALRGIFINHTCNPVIYFLFDTKFRNACKKLYTKQK</sequence>
<feature type="transmembrane region" description="Helical" evidence="10">
    <location>
        <begin position="130"/>
        <end position="150"/>
    </location>
</feature>
<dbReference type="EMBL" id="CACVKT020007991">
    <property type="protein sequence ID" value="CAC5412203.1"/>
    <property type="molecule type" value="Genomic_DNA"/>
</dbReference>
<evidence type="ECO:0000313" key="12">
    <source>
        <dbReference type="EMBL" id="CAC5412203.1"/>
    </source>
</evidence>
<dbReference type="CDD" id="cd00637">
    <property type="entry name" value="7tm_classA_rhodopsin-like"/>
    <property type="match status" value="1"/>
</dbReference>
<organism evidence="12 13">
    <name type="scientific">Mytilus coruscus</name>
    <name type="common">Sea mussel</name>
    <dbReference type="NCBI Taxonomy" id="42192"/>
    <lineage>
        <taxon>Eukaryota</taxon>
        <taxon>Metazoa</taxon>
        <taxon>Spiralia</taxon>
        <taxon>Lophotrochozoa</taxon>
        <taxon>Mollusca</taxon>
        <taxon>Bivalvia</taxon>
        <taxon>Autobranchia</taxon>
        <taxon>Pteriomorphia</taxon>
        <taxon>Mytilida</taxon>
        <taxon>Mytiloidea</taxon>
        <taxon>Mytilidae</taxon>
        <taxon>Mytilinae</taxon>
        <taxon>Mytilus</taxon>
    </lineage>
</organism>
<feature type="transmembrane region" description="Helical" evidence="10">
    <location>
        <begin position="239"/>
        <end position="266"/>
    </location>
</feature>
<keyword evidence="13" id="KW-1185">Reference proteome</keyword>
<name>A0A6J8DUE0_MYTCO</name>
<evidence type="ECO:0000256" key="5">
    <source>
        <dbReference type="ARBA" id="ARBA00023040"/>
    </source>
</evidence>
<gene>
    <name evidence="12" type="ORF">MCOR_45207</name>
</gene>
<evidence type="ECO:0000256" key="4">
    <source>
        <dbReference type="ARBA" id="ARBA00022989"/>
    </source>
</evidence>
<evidence type="ECO:0000256" key="2">
    <source>
        <dbReference type="ARBA" id="ARBA00022475"/>
    </source>
</evidence>
<comment type="subcellular location">
    <subcellularLocation>
        <location evidence="1">Cell membrane</location>
        <topology evidence="1">Multi-pass membrane protein</topology>
    </subcellularLocation>
</comment>
<feature type="transmembrane region" description="Helical" evidence="10">
    <location>
        <begin position="308"/>
        <end position="335"/>
    </location>
</feature>
<feature type="domain" description="G-protein coupled receptors family 1 profile" evidence="11">
    <location>
        <begin position="69"/>
        <end position="363"/>
    </location>
</feature>
<evidence type="ECO:0000313" key="13">
    <source>
        <dbReference type="Proteomes" id="UP000507470"/>
    </source>
</evidence>
<dbReference type="OrthoDB" id="6076970at2759"/>
<feature type="transmembrane region" description="Helical" evidence="10">
    <location>
        <begin position="188"/>
        <end position="210"/>
    </location>
</feature>
<keyword evidence="3 9" id="KW-0812">Transmembrane</keyword>
<keyword evidence="5 9" id="KW-0297">G-protein coupled receptor</keyword>
<evidence type="ECO:0000256" key="8">
    <source>
        <dbReference type="ARBA" id="ARBA00023224"/>
    </source>
</evidence>
<evidence type="ECO:0000256" key="6">
    <source>
        <dbReference type="ARBA" id="ARBA00023136"/>
    </source>
</evidence>
<keyword evidence="6 10" id="KW-0472">Membrane</keyword>
<dbReference type="InterPro" id="IPR000276">
    <property type="entry name" value="GPCR_Rhodpsn"/>
</dbReference>
<evidence type="ECO:0000256" key="9">
    <source>
        <dbReference type="RuleBase" id="RU000688"/>
    </source>
</evidence>
<dbReference type="Gene3D" id="1.20.1070.10">
    <property type="entry name" value="Rhodopsin 7-helix transmembrane proteins"/>
    <property type="match status" value="1"/>
</dbReference>
<feature type="transmembrane region" description="Helical" evidence="10">
    <location>
        <begin position="92"/>
        <end position="110"/>
    </location>
</feature>
<evidence type="ECO:0000256" key="1">
    <source>
        <dbReference type="ARBA" id="ARBA00004651"/>
    </source>
</evidence>
<dbReference type="AlphaFoldDB" id="A0A6J8DUE0"/>
<reference evidence="12 13" key="1">
    <citation type="submission" date="2020-06" db="EMBL/GenBank/DDBJ databases">
        <authorList>
            <person name="Li R."/>
            <person name="Bekaert M."/>
        </authorList>
    </citation>
    <scope>NUCLEOTIDE SEQUENCE [LARGE SCALE GENOMIC DNA]</scope>
    <source>
        <strain evidence="13">wild</strain>
    </source>
</reference>
<accession>A0A6J8DUE0</accession>
<dbReference type="PRINTS" id="PR00237">
    <property type="entry name" value="GPCRRHODOPSN"/>
</dbReference>
<dbReference type="Proteomes" id="UP000507470">
    <property type="component" value="Unassembled WGS sequence"/>
</dbReference>